<feature type="transmembrane region" description="Helical" evidence="1">
    <location>
        <begin position="91"/>
        <end position="113"/>
    </location>
</feature>
<dbReference type="EMBL" id="WNDX01000160">
    <property type="protein sequence ID" value="KAF1038909.1"/>
    <property type="molecule type" value="Genomic_DNA"/>
</dbReference>
<feature type="domain" description="Acyltransferase 3" evidence="2">
    <location>
        <begin position="16"/>
        <end position="206"/>
    </location>
</feature>
<evidence type="ECO:0000313" key="3">
    <source>
        <dbReference type="EMBL" id="KAF1038909.1"/>
    </source>
</evidence>
<dbReference type="GO" id="GO:0000271">
    <property type="term" value="P:polysaccharide biosynthetic process"/>
    <property type="evidence" value="ECO:0007669"/>
    <property type="project" value="TreeGrafter"/>
</dbReference>
<feature type="transmembrane region" description="Helical" evidence="1">
    <location>
        <begin position="170"/>
        <end position="187"/>
    </location>
</feature>
<name>A0A7V8FTM5_9BURK</name>
<sequence>MNEGFPIPAGRQTHLPWLDGLRGIAALWVLASHVQILSGMRDIPVLSWGGIAVDLFMLLSGFLMAHNYFLRRRAEPWDAPRTFTMFWLRRFFRIAPLYYLLLIVAIAMGSMLAQDRSAIASVWPSTMTPLHRYLDGSLDNYLAHFSFAFGFLPDFAFRTALPDWSIGLEMQFYLVFPFLMLAFWRFGAFRGSIAALAVCGLMWFLFPAYFARF</sequence>
<dbReference type="InterPro" id="IPR050879">
    <property type="entry name" value="Acyltransferase_3"/>
</dbReference>
<feature type="transmembrane region" description="Helical" evidence="1">
    <location>
        <begin position="46"/>
        <end position="70"/>
    </location>
</feature>
<protein>
    <recommendedName>
        <fullName evidence="2">Acyltransferase 3 domain-containing protein</fullName>
    </recommendedName>
</protein>
<dbReference type="Pfam" id="PF01757">
    <property type="entry name" value="Acyl_transf_3"/>
    <property type="match status" value="1"/>
</dbReference>
<accession>A0A7V8FTM5</accession>
<dbReference type="GO" id="GO:0016747">
    <property type="term" value="F:acyltransferase activity, transferring groups other than amino-acyl groups"/>
    <property type="evidence" value="ECO:0007669"/>
    <property type="project" value="InterPro"/>
</dbReference>
<feature type="transmembrane region" description="Helical" evidence="1">
    <location>
        <begin position="193"/>
        <end position="211"/>
    </location>
</feature>
<keyword evidence="1" id="KW-1133">Transmembrane helix</keyword>
<gene>
    <name evidence="3" type="ORF">GAK35_03744</name>
</gene>
<proteinExistence type="predicted"/>
<evidence type="ECO:0000259" key="2">
    <source>
        <dbReference type="Pfam" id="PF01757"/>
    </source>
</evidence>
<dbReference type="GO" id="GO:0016020">
    <property type="term" value="C:membrane"/>
    <property type="evidence" value="ECO:0007669"/>
    <property type="project" value="TreeGrafter"/>
</dbReference>
<dbReference type="PANTHER" id="PTHR23028">
    <property type="entry name" value="ACETYLTRANSFERASE"/>
    <property type="match status" value="1"/>
</dbReference>
<keyword evidence="1" id="KW-0812">Transmembrane</keyword>
<evidence type="ECO:0000313" key="4">
    <source>
        <dbReference type="Proteomes" id="UP000462435"/>
    </source>
</evidence>
<keyword evidence="1" id="KW-0472">Membrane</keyword>
<reference evidence="4" key="1">
    <citation type="journal article" date="2020" name="MBio">
        <title>Horizontal gene transfer to a defensive symbiont with a reduced genome amongst a multipartite beetle microbiome.</title>
        <authorList>
            <person name="Waterworth S.C."/>
            <person name="Florez L.V."/>
            <person name="Rees E.R."/>
            <person name="Hertweck C."/>
            <person name="Kaltenpoth M."/>
            <person name="Kwan J.C."/>
        </authorList>
    </citation>
    <scope>NUCLEOTIDE SEQUENCE [LARGE SCALE GENOMIC DNA]</scope>
</reference>
<dbReference type="PANTHER" id="PTHR23028:SF53">
    <property type="entry name" value="ACYL_TRANSF_3 DOMAIN-CONTAINING PROTEIN"/>
    <property type="match status" value="1"/>
</dbReference>
<dbReference type="Proteomes" id="UP000462435">
    <property type="component" value="Unassembled WGS sequence"/>
</dbReference>
<dbReference type="AlphaFoldDB" id="A0A7V8FTM5"/>
<organism evidence="3 4">
    <name type="scientific">Herbaspirillum frisingense</name>
    <dbReference type="NCBI Taxonomy" id="92645"/>
    <lineage>
        <taxon>Bacteria</taxon>
        <taxon>Pseudomonadati</taxon>
        <taxon>Pseudomonadota</taxon>
        <taxon>Betaproteobacteria</taxon>
        <taxon>Burkholderiales</taxon>
        <taxon>Oxalobacteraceae</taxon>
        <taxon>Herbaspirillum</taxon>
    </lineage>
</organism>
<dbReference type="InterPro" id="IPR002656">
    <property type="entry name" value="Acyl_transf_3_dom"/>
</dbReference>
<comment type="caution">
    <text evidence="3">The sequence shown here is derived from an EMBL/GenBank/DDBJ whole genome shotgun (WGS) entry which is preliminary data.</text>
</comment>
<evidence type="ECO:0000256" key="1">
    <source>
        <dbReference type="SAM" id="Phobius"/>
    </source>
</evidence>